<evidence type="ECO:0000313" key="2">
    <source>
        <dbReference type="Proteomes" id="UP000659388"/>
    </source>
</evidence>
<keyword evidence="2" id="KW-1185">Reference proteome</keyword>
<name>A0A937F4E6_9BACT</name>
<organism evidence="1 2">
    <name type="scientific">Fulvivirga sediminis</name>
    <dbReference type="NCBI Taxonomy" id="2803949"/>
    <lineage>
        <taxon>Bacteria</taxon>
        <taxon>Pseudomonadati</taxon>
        <taxon>Bacteroidota</taxon>
        <taxon>Cytophagia</taxon>
        <taxon>Cytophagales</taxon>
        <taxon>Fulvivirgaceae</taxon>
        <taxon>Fulvivirga</taxon>
    </lineage>
</organism>
<dbReference type="EMBL" id="JAESIY010000002">
    <property type="protein sequence ID" value="MBL3655535.1"/>
    <property type="molecule type" value="Genomic_DNA"/>
</dbReference>
<gene>
    <name evidence="1" type="ORF">JL102_05290</name>
</gene>
<evidence type="ECO:0000313" key="1">
    <source>
        <dbReference type="EMBL" id="MBL3655535.1"/>
    </source>
</evidence>
<protein>
    <submittedName>
        <fullName evidence="1">Baseplate J/gp47 family protein</fullName>
    </submittedName>
</protein>
<reference evidence="1" key="1">
    <citation type="submission" date="2021-01" db="EMBL/GenBank/DDBJ databases">
        <title>Fulvivirga kasyanovii gen. nov., sp nov., a novel member of the phylum Bacteroidetes isolated from seawater in a mussel farm.</title>
        <authorList>
            <person name="Zhao L.-H."/>
            <person name="Wang Z.-J."/>
        </authorList>
    </citation>
    <scope>NUCLEOTIDE SEQUENCE</scope>
    <source>
        <strain evidence="1">2943</strain>
    </source>
</reference>
<dbReference type="Proteomes" id="UP000659388">
    <property type="component" value="Unassembled WGS sequence"/>
</dbReference>
<sequence>MISNKNSNQLIFRDGTSQKDRLSDALRPDYVQVEERGFEDLIKEAQRLATEIRFFNQDNQPSTNWEGLLVDDFETYYKETRANQDIIRNKWAKQLTEYVEYPKRFKDNASLHNKLSRPQVVLFMTFLKLLDHVKTQINGLTKKHLDFYFREKLGLTPKGAVPDLVHVLLELTEDIDQLEVEAGTLLYAGKDESGNELHYKTDHDTVISQAKIEQIKTVFVAKSTSSIQDSHLNNVDRPDKGFAKMMEMALGVPAPSDPLPALPEGVTDLVALLNELNTDTKKQNYIKQQLFLSLDDFRFIIQTHLNDLDSKKYVAEADWNKVYQILDRAYKNKIIAKRKAELKELHDAEGFDALIKYVYGTPSPGDQLPPYRGTEVSLRQIYDDLNSNDEGLDSLKQEARNYIQRELFLTTSDFQSLIVTNEKTNATAAEWQQVYDLLELADRKVRSFVLPTPEKEELQNIYAEPDAQSATFTLSGGKEESLRFKTFGGYQTNDQAQLKPASMGFAISSPILSLKEGRREITATIALNPVNLDHEMISKLINNTDESLNPFQVLLSTKNEWIKPDVNFSFGDNFVADPIEIYSATIKGNNVSATSGANFDETDLGRYLVWSDGSIYKINLIEGVNTVQVQKVGKTEARASIQKYDKDAVYLSALKIFIRLSEDDSPVEPLVSDEDELQINAEFPVLAFKLNNILTNKKYISHYEKLMNLKVQKTHLHVDVQGIRNVILQNDESALDPKKPFEPFGFEPEPGCSFYLANEEMASKRLNDLSLELEWMKSTNDYLINHFPKGDDNASGEFTAKAYLHDKRVELALESIKLIPDESAYVIAKIPEKISETSPFKYKAWPEVESEEEEVLEWDRYFRLELTHPDFQGTLFSQPEGPEANIYPAFTPKIKTLRVGYSSHTELLENDNLNTFYHIHPFGCEAVNTAGGSNLIPAYNDEGYLYLGIGRLIKPQILSVLFQMAEGSANPDFGGAQIQWSYLKANQWQFISDGDILLDTTNGLLNTGVVQVKVPADATDHNTIMPEGLHWIRLSCNKNTVGISDAIAILAQAVNATFITEQVEANHFVELLAAGSITQTLLPNPNIRQIQQPFTSSKGKPAEKDSMFYTRISERLRHKNRAINMWDYERIVLDKFPEVYKVKCLPEAYEAYEVTVMVVPDIRGKLPFDPFQPKVPADTLQRIQTHLDHVAPAFANISVKNPSYLQIKTRCVVKFKAGYNEGFYKGLLIEEIKQFLSPWAYRKGNDITIGGAIYSSVIVNHIAEQPYIEYVANMKLFQSEDGKRFTDVRTINNGENKAVASKPDMVLVSATSHEIDVVDENGYDQEIFEGINYMKVELDFQVGKDLL</sequence>
<proteinExistence type="predicted"/>
<accession>A0A937F4E6</accession>
<dbReference type="RefSeq" id="WP_202243201.1">
    <property type="nucleotide sequence ID" value="NZ_JAESIY010000002.1"/>
</dbReference>
<comment type="caution">
    <text evidence="1">The sequence shown here is derived from an EMBL/GenBank/DDBJ whole genome shotgun (WGS) entry which is preliminary data.</text>
</comment>